<dbReference type="SUPFAM" id="SSF143011">
    <property type="entry name" value="RelE-like"/>
    <property type="match status" value="1"/>
</dbReference>
<dbReference type="OrthoDB" id="573082at2"/>
<organism evidence="1 2">
    <name type="scientific">Ammonifex degensii (strain DSM 10501 / KC4)</name>
    <dbReference type="NCBI Taxonomy" id="429009"/>
    <lineage>
        <taxon>Bacteria</taxon>
        <taxon>Bacillati</taxon>
        <taxon>Bacillota</taxon>
        <taxon>Clostridia</taxon>
        <taxon>Thermoanaerobacterales</taxon>
        <taxon>Thermoanaerobacteraceae</taxon>
        <taxon>Ammonifex</taxon>
    </lineage>
</organism>
<dbReference type="InterPro" id="IPR009241">
    <property type="entry name" value="HigB-like"/>
</dbReference>
<evidence type="ECO:0008006" key="3">
    <source>
        <dbReference type="Google" id="ProtNLM"/>
    </source>
</evidence>
<reference evidence="1 2" key="1">
    <citation type="submission" date="2009-10" db="EMBL/GenBank/DDBJ databases">
        <title>Complete sequence of chromosome of Ammonifex degensii KC4.</title>
        <authorList>
            <consortium name="US DOE Joint Genome Institute"/>
            <person name="Kerfeld C."/>
            <person name="Goodner B."/>
            <person name="Huber H."/>
            <person name="Stetter K."/>
            <person name="Lucas S."/>
            <person name="Copeland A."/>
            <person name="Lapidus A."/>
            <person name="Glavina del Rio T."/>
            <person name="Dalin E."/>
            <person name="Tice H."/>
            <person name="Bruce D."/>
            <person name="Goodwin L."/>
            <person name="Pitluck S."/>
            <person name="Saunders E."/>
            <person name="Brettin T."/>
            <person name="Detter J.C."/>
            <person name="Han C."/>
            <person name="Larimer F."/>
            <person name="Land M."/>
            <person name="Hauser L."/>
            <person name="Kyrpides N."/>
            <person name="Ovchinnikova G."/>
            <person name="Richardson P."/>
        </authorList>
    </citation>
    <scope>NUCLEOTIDE SEQUENCE [LARGE SCALE GENOMIC DNA]</scope>
    <source>
        <strain evidence="2">DSM 10501 / KC4</strain>
    </source>
</reference>
<dbReference type="Proteomes" id="UP000002620">
    <property type="component" value="Chromosome"/>
</dbReference>
<protein>
    <recommendedName>
        <fullName evidence="3">Type II toxin-antitoxin system RelE/ParE family toxin</fullName>
    </recommendedName>
</protein>
<evidence type="ECO:0000313" key="2">
    <source>
        <dbReference type="Proteomes" id="UP000002620"/>
    </source>
</evidence>
<gene>
    <name evidence="1" type="ordered locus">Adeg_1360</name>
</gene>
<sequence>MREIIFYETPSGRCPVADYIAGLDARTQAKVARALDLLEEHGPAIGMPHVRRLEGTEGIFELRVPFGGQAHRLLFFLDGEKIVVVHAFTKKSSKTPKNEIQTAVLRMDDYLRRERRKNR</sequence>
<proteinExistence type="predicted"/>
<dbReference type="STRING" id="429009.Adeg_1360"/>
<accession>C9R833</accession>
<name>C9R833_AMMDK</name>
<dbReference type="HOGENOM" id="CLU_122734_0_1_9"/>
<evidence type="ECO:0000313" key="1">
    <source>
        <dbReference type="EMBL" id="ACX52462.1"/>
    </source>
</evidence>
<dbReference type="eggNOG" id="COG4679">
    <property type="taxonomic scope" value="Bacteria"/>
</dbReference>
<dbReference type="EMBL" id="CP001785">
    <property type="protein sequence ID" value="ACX52462.1"/>
    <property type="molecule type" value="Genomic_DNA"/>
</dbReference>
<dbReference type="AlphaFoldDB" id="C9R833"/>
<dbReference type="Pfam" id="PF05973">
    <property type="entry name" value="Gp49"/>
    <property type="match status" value="1"/>
</dbReference>
<dbReference type="RefSeq" id="WP_015739339.1">
    <property type="nucleotide sequence ID" value="NC_013385.1"/>
</dbReference>
<dbReference type="InterPro" id="IPR035093">
    <property type="entry name" value="RelE/ParE_toxin_dom_sf"/>
</dbReference>
<dbReference type="KEGG" id="adg:Adeg_1360"/>
<keyword evidence="2" id="KW-1185">Reference proteome</keyword>